<gene>
    <name evidence="2" type="ORF">G5C33_06785</name>
</gene>
<dbReference type="AlphaFoldDB" id="A0A6G6Y3P1"/>
<name>A0A6G6Y3P1_9SPHN</name>
<proteinExistence type="predicted"/>
<reference evidence="2 3" key="1">
    <citation type="submission" date="2020-02" db="EMBL/GenBank/DDBJ databases">
        <authorList>
            <person name="Zheng R.K."/>
            <person name="Sun C.M."/>
        </authorList>
    </citation>
    <scope>NUCLEOTIDE SEQUENCE [LARGE SCALE GENOMIC DNA]</scope>
    <source>
        <strain evidence="3">zrk23</strain>
    </source>
</reference>
<keyword evidence="3" id="KW-1185">Reference proteome</keyword>
<sequence length="470" mass="51389">MKVSPPPAVAERLLLVCSLIGSFFLAQHMATSLRYSVPVAPDHELSIWDKGIPGFASDGSGCVRSGADIYSFDSQRQYRALDFDRAARVAINRDVMKGRWDGFWDQGMMVDTSVVFDRSGTAYTLVVPRDSNMERAALLWSSDHCRSWQAAALTGRAAMMEKPGPFSPREGPPTIVSFENYGAHTGPRLWLDLFERSDDGIARSTSGALLAADDNALGSNHSGGGNATFTSGGKIALVYASNDTSAEGTLGMARQFDLATMEWSGPAQAIARSSSKQPADPHATPSIAPTPSGTFIVAIGGHQSPILLFRSRRPHDVTTGWISEGAVGAPDSGPQFHEYTYPSLDIARDGTINIIARAEAGGRFKLVQFRRRPGGDWRRWDRKGSPHRVLVMPDRGGYGAWRHRTSMGPDGELFLNFSYYANNLTESEARQLGIFDGQRTSCREGRCWYIDAPTQPSRTLHSDDDGLHWK</sequence>
<evidence type="ECO:0000313" key="2">
    <source>
        <dbReference type="EMBL" id="QIG79520.1"/>
    </source>
</evidence>
<evidence type="ECO:0000256" key="1">
    <source>
        <dbReference type="SAM" id="MobiDB-lite"/>
    </source>
</evidence>
<dbReference type="Pfam" id="PF15892">
    <property type="entry name" value="BNR_4"/>
    <property type="match status" value="1"/>
</dbReference>
<feature type="region of interest" description="Disordered" evidence="1">
    <location>
        <begin position="267"/>
        <end position="288"/>
    </location>
</feature>
<evidence type="ECO:0008006" key="4">
    <source>
        <dbReference type="Google" id="ProtNLM"/>
    </source>
</evidence>
<organism evidence="2 3">
    <name type="scientific">Stakelama tenebrarum</name>
    <dbReference type="NCBI Taxonomy" id="2711215"/>
    <lineage>
        <taxon>Bacteria</taxon>
        <taxon>Pseudomonadati</taxon>
        <taxon>Pseudomonadota</taxon>
        <taxon>Alphaproteobacteria</taxon>
        <taxon>Sphingomonadales</taxon>
        <taxon>Sphingomonadaceae</taxon>
        <taxon>Stakelama</taxon>
    </lineage>
</organism>
<dbReference type="EMBL" id="CP049109">
    <property type="protein sequence ID" value="QIG79520.1"/>
    <property type="molecule type" value="Genomic_DNA"/>
</dbReference>
<evidence type="ECO:0000313" key="3">
    <source>
        <dbReference type="Proteomes" id="UP000501568"/>
    </source>
</evidence>
<dbReference type="KEGG" id="spzr:G5C33_06785"/>
<accession>A0A6G6Y3P1</accession>
<protein>
    <recommendedName>
        <fullName evidence="4">Exo-alpha-sialidase</fullName>
    </recommendedName>
</protein>
<dbReference type="RefSeq" id="WP_165326520.1">
    <property type="nucleotide sequence ID" value="NZ_CP049109.1"/>
</dbReference>
<dbReference type="Proteomes" id="UP000501568">
    <property type="component" value="Chromosome"/>
</dbReference>